<feature type="region of interest" description="Disordered" evidence="10">
    <location>
        <begin position="115"/>
        <end position="177"/>
    </location>
</feature>
<dbReference type="Proteomes" id="UP000519239">
    <property type="component" value="Unassembled WGS sequence"/>
</dbReference>
<evidence type="ECO:0000313" key="12">
    <source>
        <dbReference type="EMBL" id="NXY41290.1"/>
    </source>
</evidence>
<evidence type="ECO:0000256" key="9">
    <source>
        <dbReference type="SAM" id="Coils"/>
    </source>
</evidence>
<keyword evidence="13" id="KW-1185">Reference proteome</keyword>
<organism evidence="12 13">
    <name type="scientific">Ceuthmochares aereus</name>
    <dbReference type="NCBI Taxonomy" id="1961834"/>
    <lineage>
        <taxon>Eukaryota</taxon>
        <taxon>Metazoa</taxon>
        <taxon>Chordata</taxon>
        <taxon>Craniata</taxon>
        <taxon>Vertebrata</taxon>
        <taxon>Euteleostomi</taxon>
        <taxon>Archelosauria</taxon>
        <taxon>Archosauria</taxon>
        <taxon>Dinosauria</taxon>
        <taxon>Saurischia</taxon>
        <taxon>Theropoda</taxon>
        <taxon>Coelurosauria</taxon>
        <taxon>Aves</taxon>
        <taxon>Neognathae</taxon>
        <taxon>Neoaves</taxon>
        <taxon>Otidimorphae</taxon>
        <taxon>Cuculiformes</taxon>
        <taxon>Cuculidae</taxon>
        <taxon>Ceuthmochares</taxon>
    </lineage>
</organism>
<evidence type="ECO:0000256" key="8">
    <source>
        <dbReference type="ARBA" id="ARBA00041609"/>
    </source>
</evidence>
<evidence type="ECO:0000256" key="11">
    <source>
        <dbReference type="SAM" id="Phobius"/>
    </source>
</evidence>
<dbReference type="AlphaFoldDB" id="A0A7L4JKB0"/>
<evidence type="ECO:0000256" key="1">
    <source>
        <dbReference type="ARBA" id="ARBA00004167"/>
    </source>
</evidence>
<proteinExistence type="inferred from homology"/>
<evidence type="ECO:0000256" key="5">
    <source>
        <dbReference type="ARBA" id="ARBA00023136"/>
    </source>
</evidence>
<evidence type="ECO:0000256" key="10">
    <source>
        <dbReference type="SAM" id="MobiDB-lite"/>
    </source>
</evidence>
<dbReference type="PANTHER" id="PTHR16056">
    <property type="entry name" value="REGULATOR OF MICROTUBULE DYNAMICS PROTEIN"/>
    <property type="match status" value="1"/>
</dbReference>
<dbReference type="GO" id="GO:0008017">
    <property type="term" value="F:microtubule binding"/>
    <property type="evidence" value="ECO:0007669"/>
    <property type="project" value="TreeGrafter"/>
</dbReference>
<feature type="transmembrane region" description="Helical" evidence="11">
    <location>
        <begin position="6"/>
        <end position="28"/>
    </location>
</feature>
<protein>
    <recommendedName>
        <fullName evidence="7">Regulator of microtubule dynamics protein 2</fullName>
    </recommendedName>
    <alternativeName>
        <fullName evidence="8">Protein FAM82A1</fullName>
    </alternativeName>
</protein>
<evidence type="ECO:0000256" key="4">
    <source>
        <dbReference type="ARBA" id="ARBA00023054"/>
    </source>
</evidence>
<comment type="subcellular location">
    <subcellularLocation>
        <location evidence="1">Membrane</location>
        <topology evidence="1">Single-pass membrane protein</topology>
    </subcellularLocation>
</comment>
<reference evidence="12 13" key="1">
    <citation type="submission" date="2019-09" db="EMBL/GenBank/DDBJ databases">
        <title>Bird 10,000 Genomes (B10K) Project - Family phase.</title>
        <authorList>
            <person name="Zhang G."/>
        </authorList>
    </citation>
    <scope>NUCLEOTIDE SEQUENCE [LARGE SCALE GENOMIC DNA]</scope>
    <source>
        <strain evidence="12">B10K-CU-031-02</strain>
        <tissue evidence="12">Muscle</tissue>
    </source>
</reference>
<dbReference type="InterPro" id="IPR049039">
    <property type="entry name" value="RMD1-3_a_helical_rpt"/>
</dbReference>
<dbReference type="GO" id="GO:0005739">
    <property type="term" value="C:mitochondrion"/>
    <property type="evidence" value="ECO:0007669"/>
    <property type="project" value="TreeGrafter"/>
</dbReference>
<keyword evidence="2 11" id="KW-0812">Transmembrane</keyword>
<dbReference type="EMBL" id="VWPQ01000469">
    <property type="protein sequence ID" value="NXY41290.1"/>
    <property type="molecule type" value="Genomic_DNA"/>
</dbReference>
<dbReference type="SUPFAM" id="SSF48452">
    <property type="entry name" value="TPR-like"/>
    <property type="match status" value="1"/>
</dbReference>
<evidence type="ECO:0000256" key="7">
    <source>
        <dbReference type="ARBA" id="ARBA00039964"/>
    </source>
</evidence>
<dbReference type="PANTHER" id="PTHR16056:SF15">
    <property type="entry name" value="REGULATOR OF MICROTUBULE DYNAMICS PROTEIN 2"/>
    <property type="match status" value="1"/>
</dbReference>
<feature type="coiled-coil region" evidence="9">
    <location>
        <begin position="79"/>
        <end position="106"/>
    </location>
</feature>
<evidence type="ECO:0000256" key="3">
    <source>
        <dbReference type="ARBA" id="ARBA00022989"/>
    </source>
</evidence>
<dbReference type="GO" id="GO:0016020">
    <property type="term" value="C:membrane"/>
    <property type="evidence" value="ECO:0007669"/>
    <property type="project" value="UniProtKB-SubCell"/>
</dbReference>
<comment type="similarity">
    <text evidence="6">Belongs to the RMDN family.</text>
</comment>
<accession>A0A7L4JKB0</accession>
<feature type="non-terminal residue" evidence="12">
    <location>
        <position position="1"/>
    </location>
</feature>
<feature type="non-terminal residue" evidence="12">
    <location>
        <position position="392"/>
    </location>
</feature>
<evidence type="ECO:0000256" key="2">
    <source>
        <dbReference type="ARBA" id="ARBA00022692"/>
    </source>
</evidence>
<keyword evidence="5 11" id="KW-0472">Membrane</keyword>
<evidence type="ECO:0000313" key="13">
    <source>
        <dbReference type="Proteomes" id="UP000519239"/>
    </source>
</evidence>
<keyword evidence="3 11" id="KW-1133">Transmembrane helix</keyword>
<dbReference type="OrthoDB" id="512473at2759"/>
<dbReference type="GO" id="GO:0005876">
    <property type="term" value="C:spindle microtubule"/>
    <property type="evidence" value="ECO:0007669"/>
    <property type="project" value="TreeGrafter"/>
</dbReference>
<comment type="caution">
    <text evidence="12">The sequence shown here is derived from an EMBL/GenBank/DDBJ whole genome shotgun (WGS) entry which is preliminary data.</text>
</comment>
<name>A0A7L4JKB0_9AVES</name>
<dbReference type="Gene3D" id="1.25.40.10">
    <property type="entry name" value="Tetratricopeptide repeat domain"/>
    <property type="match status" value="1"/>
</dbReference>
<gene>
    <name evidence="12" type="primary">Rmdn2</name>
    <name evidence="12" type="ORF">CEUAER_R02435</name>
</gene>
<dbReference type="GO" id="GO:0097431">
    <property type="term" value="C:mitotic spindle pole"/>
    <property type="evidence" value="ECO:0007669"/>
    <property type="project" value="TreeGrafter"/>
</dbReference>
<dbReference type="InterPro" id="IPR011990">
    <property type="entry name" value="TPR-like_helical_dom_sf"/>
</dbReference>
<keyword evidence="4 9" id="KW-0175">Coiled coil</keyword>
<evidence type="ECO:0000256" key="6">
    <source>
        <dbReference type="ARBA" id="ARBA00038360"/>
    </source>
</evidence>
<sequence length="392" mass="44787">MAPFENRGLMLGIVAGTAGISLMLIWYCKSRKRQALVRVSALLGAGNRLSSVNLQNEAANEQGEVMVLHRRQLQILEKLNGLLLSVEELKREVKFLKEAIPKLEELVRNELQGKGDVQRVSPSHRITKRRKAETASGATETTSSEEAESEGGYLTAHTDSEGDSEEEKGCMKSPDTVVKSEEEEELFNLLQQVDNLHKGSENDKKEAFRLLLEKNDKYENYVDFLWRLVRAYGDLFEMTTDTEEKRKYFSNSRNSQFNKWEHLFAIMCGYMSQFESVQNKIRNGYLFKEHLDKAIELNPQDPSLYYLNGRWCYSVTQLSWIEKKVATALFGTPPTSTVEEALQNFLKAEEMRPGYSKCNYVYLAKCYKDLGQKNNALKYCDSALSVLSVTNE</sequence>
<dbReference type="Pfam" id="PF21033">
    <property type="entry name" value="RMD1-3"/>
    <property type="match status" value="1"/>
</dbReference>